<dbReference type="SUPFAM" id="SSF56281">
    <property type="entry name" value="Metallo-hydrolase/oxidoreductase"/>
    <property type="match status" value="1"/>
</dbReference>
<dbReference type="PANTHER" id="PTHR43041">
    <property type="entry name" value="HYDROLASE, METALLO-BETA-LACTAMASE SUPERFAMILY"/>
    <property type="match status" value="1"/>
</dbReference>
<keyword evidence="3" id="KW-1185">Reference proteome</keyword>
<evidence type="ECO:0000313" key="2">
    <source>
        <dbReference type="EMBL" id="MFD0726186.1"/>
    </source>
</evidence>
<gene>
    <name evidence="2" type="ORF">ACFQ0E_11345</name>
</gene>
<dbReference type="InterPro" id="IPR045761">
    <property type="entry name" value="ODP_dom"/>
</dbReference>
<dbReference type="RefSeq" id="WP_386823742.1">
    <property type="nucleotide sequence ID" value="NZ_JBHTIF010000001.1"/>
</dbReference>
<dbReference type="Pfam" id="PF19583">
    <property type="entry name" value="ODP"/>
    <property type="match status" value="1"/>
</dbReference>
<proteinExistence type="predicted"/>
<organism evidence="2 3">
    <name type="scientific">Lysobacter brunescens</name>
    <dbReference type="NCBI Taxonomy" id="262323"/>
    <lineage>
        <taxon>Bacteria</taxon>
        <taxon>Pseudomonadati</taxon>
        <taxon>Pseudomonadota</taxon>
        <taxon>Gammaproteobacteria</taxon>
        <taxon>Lysobacterales</taxon>
        <taxon>Lysobacteraceae</taxon>
        <taxon>Lysobacter</taxon>
    </lineage>
</organism>
<name>A0ABW2YEW9_9GAMM</name>
<dbReference type="Proteomes" id="UP001597110">
    <property type="component" value="Unassembled WGS sequence"/>
</dbReference>
<evidence type="ECO:0000259" key="1">
    <source>
        <dbReference type="SMART" id="SM00849"/>
    </source>
</evidence>
<dbReference type="PANTHER" id="PTHR43041:SF1">
    <property type="entry name" value="METALLO-BETA-LACTAMASE DOMAIN-CONTAINING PROTEIN"/>
    <property type="match status" value="1"/>
</dbReference>
<accession>A0ABW2YEW9</accession>
<dbReference type="Gene3D" id="3.60.15.10">
    <property type="entry name" value="Ribonuclease Z/Hydroxyacylglutathione hydrolase-like"/>
    <property type="match status" value="1"/>
</dbReference>
<dbReference type="InterPro" id="IPR001279">
    <property type="entry name" value="Metallo-B-lactamas"/>
</dbReference>
<comment type="caution">
    <text evidence="2">The sequence shown here is derived from an EMBL/GenBank/DDBJ whole genome shotgun (WGS) entry which is preliminary data.</text>
</comment>
<protein>
    <submittedName>
        <fullName evidence="2">MBL fold metallo-hydrolase</fullName>
    </submittedName>
</protein>
<reference evidence="3" key="1">
    <citation type="journal article" date="2019" name="Int. J. Syst. Evol. Microbiol.">
        <title>The Global Catalogue of Microorganisms (GCM) 10K type strain sequencing project: providing services to taxonomists for standard genome sequencing and annotation.</title>
        <authorList>
            <consortium name="The Broad Institute Genomics Platform"/>
            <consortium name="The Broad Institute Genome Sequencing Center for Infectious Disease"/>
            <person name="Wu L."/>
            <person name="Ma J."/>
        </authorList>
    </citation>
    <scope>NUCLEOTIDE SEQUENCE [LARGE SCALE GENOMIC DNA]</scope>
    <source>
        <strain evidence="3">CCUG 55585</strain>
    </source>
</reference>
<dbReference type="SMART" id="SM00849">
    <property type="entry name" value="Lactamase_B"/>
    <property type="match status" value="1"/>
</dbReference>
<feature type="domain" description="Metallo-beta-lactamase" evidence="1">
    <location>
        <begin position="27"/>
        <end position="222"/>
    </location>
</feature>
<evidence type="ECO:0000313" key="3">
    <source>
        <dbReference type="Proteomes" id="UP001597110"/>
    </source>
</evidence>
<dbReference type="CDD" id="cd07709">
    <property type="entry name" value="flavodiiron_proteins_MBL-fold"/>
    <property type="match status" value="1"/>
</dbReference>
<sequence>MGFVLFESGQHRCVAYSDLVRGDDGVQANQFLIKHGDASALMDPGGALLYNPLVLALGRDVRPHEIGLILCSHQDPDIIGAIDKWLLYTKATVVCSKLWGRFVPHLVPHYMENAGRERYLLVDDEGARIPLGDAHLVALPAHFLHSVGNLSFYDPTSRILFSGDVCSGLVPSGREYAFVEDFEAYRPCMEGFHRRYMASNRVLRLWVDMVRDLAPEMIVPQHGMPFRGEAMTQMLDWLSRLDCGIDLLGPMHYRHQVTREATPAHY</sequence>
<dbReference type="EMBL" id="JBHTIF010000001">
    <property type="protein sequence ID" value="MFD0726186.1"/>
    <property type="molecule type" value="Genomic_DNA"/>
</dbReference>
<dbReference type="InterPro" id="IPR036866">
    <property type="entry name" value="RibonucZ/Hydroxyglut_hydro"/>
</dbReference>